<evidence type="ECO:0000256" key="4">
    <source>
        <dbReference type="ARBA" id="ARBA00022692"/>
    </source>
</evidence>
<feature type="transmembrane region" description="Helical" evidence="7">
    <location>
        <begin position="206"/>
        <end position="231"/>
    </location>
</feature>
<evidence type="ECO:0000256" key="7">
    <source>
        <dbReference type="RuleBase" id="RU363032"/>
    </source>
</evidence>
<protein>
    <submittedName>
        <fullName evidence="9">Carbohydrate ABC transporter permease</fullName>
    </submittedName>
</protein>
<evidence type="ECO:0000313" key="10">
    <source>
        <dbReference type="Proteomes" id="UP001596028"/>
    </source>
</evidence>
<evidence type="ECO:0000256" key="3">
    <source>
        <dbReference type="ARBA" id="ARBA00022475"/>
    </source>
</evidence>
<accession>A0ABV9FJJ5</accession>
<feature type="transmembrane region" description="Helical" evidence="7">
    <location>
        <begin position="21"/>
        <end position="41"/>
    </location>
</feature>
<keyword evidence="10" id="KW-1185">Reference proteome</keyword>
<feature type="domain" description="ABC transmembrane type-1" evidence="8">
    <location>
        <begin position="74"/>
        <end position="287"/>
    </location>
</feature>
<dbReference type="PROSITE" id="PS50928">
    <property type="entry name" value="ABC_TM1"/>
    <property type="match status" value="1"/>
</dbReference>
<reference evidence="10" key="1">
    <citation type="journal article" date="2019" name="Int. J. Syst. Evol. Microbiol.">
        <title>The Global Catalogue of Microorganisms (GCM) 10K type strain sequencing project: providing services to taxonomists for standard genome sequencing and annotation.</title>
        <authorList>
            <consortium name="The Broad Institute Genomics Platform"/>
            <consortium name="The Broad Institute Genome Sequencing Center for Infectious Disease"/>
            <person name="Wu L."/>
            <person name="Ma J."/>
        </authorList>
    </citation>
    <scope>NUCLEOTIDE SEQUENCE [LARGE SCALE GENOMIC DNA]</scope>
    <source>
        <strain evidence="10">CCUG 49571</strain>
    </source>
</reference>
<dbReference type="RefSeq" id="WP_378100452.1">
    <property type="nucleotide sequence ID" value="NZ_JBHSEP010000020.1"/>
</dbReference>
<keyword evidence="2 7" id="KW-0813">Transport</keyword>
<keyword evidence="6 7" id="KW-0472">Membrane</keyword>
<evidence type="ECO:0000313" key="9">
    <source>
        <dbReference type="EMBL" id="MFC4600922.1"/>
    </source>
</evidence>
<dbReference type="EMBL" id="JBHSEP010000020">
    <property type="protein sequence ID" value="MFC4600922.1"/>
    <property type="molecule type" value="Genomic_DNA"/>
</dbReference>
<evidence type="ECO:0000256" key="6">
    <source>
        <dbReference type="ARBA" id="ARBA00023136"/>
    </source>
</evidence>
<keyword evidence="3" id="KW-1003">Cell membrane</keyword>
<dbReference type="InterPro" id="IPR000515">
    <property type="entry name" value="MetI-like"/>
</dbReference>
<gene>
    <name evidence="9" type="ORF">ACFO3S_21940</name>
</gene>
<comment type="subcellular location">
    <subcellularLocation>
        <location evidence="1 7">Cell membrane</location>
        <topology evidence="1 7">Multi-pass membrane protein</topology>
    </subcellularLocation>
</comment>
<evidence type="ECO:0000256" key="5">
    <source>
        <dbReference type="ARBA" id="ARBA00022989"/>
    </source>
</evidence>
<dbReference type="Pfam" id="PF00528">
    <property type="entry name" value="BPD_transp_1"/>
    <property type="match status" value="1"/>
</dbReference>
<keyword evidence="5 7" id="KW-1133">Transmembrane helix</keyword>
<sequence length="297" mass="33495">MLPKRPSARTWREWGTAYAFLFPNLIGLFVFVFLPIVYALYVSLFDWNALSPKVFVGLDNYRLLMDDSGWWRSVGKTITFSVVYVPLLFVSSLLSAVLIHALKGRVSGLARTMFLMPFAITSVNSAIIAMYLLDPRRGLINWILGGFRIPPQDFLGSTSQAMLCVVFVLLWINVGYNMIIFLSAIKEIPKDYYEAAHMDGAKRGQTFFRITFPLLKETNTFILIVTTIGSFQVFDQIMVMTKGGPAGATEVSVLYIFKHAFELLNMGYSSAMAFVLFLIIFVLSLFQLKLFSGSEGR</sequence>
<evidence type="ECO:0000256" key="1">
    <source>
        <dbReference type="ARBA" id="ARBA00004651"/>
    </source>
</evidence>
<name>A0ABV9FJJ5_9BACL</name>
<dbReference type="PANTHER" id="PTHR30193:SF37">
    <property type="entry name" value="INNER MEMBRANE ABC TRANSPORTER PERMEASE PROTEIN YCJO"/>
    <property type="match status" value="1"/>
</dbReference>
<keyword evidence="4 7" id="KW-0812">Transmembrane</keyword>
<dbReference type="InterPro" id="IPR051393">
    <property type="entry name" value="ABC_transporter_permease"/>
</dbReference>
<feature type="transmembrane region" description="Helical" evidence="7">
    <location>
        <begin position="78"/>
        <end position="102"/>
    </location>
</feature>
<comment type="caution">
    <text evidence="9">The sequence shown here is derived from an EMBL/GenBank/DDBJ whole genome shotgun (WGS) entry which is preliminary data.</text>
</comment>
<feature type="transmembrane region" description="Helical" evidence="7">
    <location>
        <begin position="160"/>
        <end position="185"/>
    </location>
</feature>
<evidence type="ECO:0000259" key="8">
    <source>
        <dbReference type="PROSITE" id="PS50928"/>
    </source>
</evidence>
<dbReference type="Gene3D" id="1.10.3720.10">
    <property type="entry name" value="MetI-like"/>
    <property type="match status" value="1"/>
</dbReference>
<proteinExistence type="inferred from homology"/>
<dbReference type="InterPro" id="IPR035906">
    <property type="entry name" value="MetI-like_sf"/>
</dbReference>
<dbReference type="PANTHER" id="PTHR30193">
    <property type="entry name" value="ABC TRANSPORTER PERMEASE PROTEIN"/>
    <property type="match status" value="1"/>
</dbReference>
<feature type="transmembrane region" description="Helical" evidence="7">
    <location>
        <begin position="114"/>
        <end position="133"/>
    </location>
</feature>
<evidence type="ECO:0000256" key="2">
    <source>
        <dbReference type="ARBA" id="ARBA00022448"/>
    </source>
</evidence>
<dbReference type="Proteomes" id="UP001596028">
    <property type="component" value="Unassembled WGS sequence"/>
</dbReference>
<organism evidence="9 10">
    <name type="scientific">Cohnella hongkongensis</name>
    <dbReference type="NCBI Taxonomy" id="178337"/>
    <lineage>
        <taxon>Bacteria</taxon>
        <taxon>Bacillati</taxon>
        <taxon>Bacillota</taxon>
        <taxon>Bacilli</taxon>
        <taxon>Bacillales</taxon>
        <taxon>Paenibacillaceae</taxon>
        <taxon>Cohnella</taxon>
    </lineage>
</organism>
<dbReference type="CDD" id="cd06261">
    <property type="entry name" value="TM_PBP2"/>
    <property type="match status" value="1"/>
</dbReference>
<dbReference type="SUPFAM" id="SSF161098">
    <property type="entry name" value="MetI-like"/>
    <property type="match status" value="1"/>
</dbReference>
<feature type="transmembrane region" description="Helical" evidence="7">
    <location>
        <begin position="271"/>
        <end position="291"/>
    </location>
</feature>
<comment type="similarity">
    <text evidence="7">Belongs to the binding-protein-dependent transport system permease family.</text>
</comment>